<reference evidence="2" key="3">
    <citation type="submission" date="2025-09" db="UniProtKB">
        <authorList>
            <consortium name="Ensembl"/>
        </authorList>
    </citation>
    <scope>IDENTIFICATION</scope>
</reference>
<keyword evidence="1" id="KW-0472">Membrane</keyword>
<dbReference type="Proteomes" id="UP000265120">
    <property type="component" value="Chromosome 7"/>
</dbReference>
<dbReference type="GO" id="GO:0050253">
    <property type="term" value="F:retinyl-palmitate esterase activity"/>
    <property type="evidence" value="ECO:0007669"/>
    <property type="project" value="TreeGrafter"/>
</dbReference>
<evidence type="ECO:0000256" key="1">
    <source>
        <dbReference type="SAM" id="Phobius"/>
    </source>
</evidence>
<evidence type="ECO:0000313" key="2">
    <source>
        <dbReference type="Ensembl" id="ENSCSEP00000006167.1"/>
    </source>
</evidence>
<protein>
    <submittedName>
        <fullName evidence="2">Uncharacterized protein</fullName>
    </submittedName>
</protein>
<dbReference type="GO" id="GO:0004623">
    <property type="term" value="F:phospholipase A2 activity"/>
    <property type="evidence" value="ECO:0007669"/>
    <property type="project" value="TreeGrafter"/>
</dbReference>
<feature type="transmembrane region" description="Helical" evidence="1">
    <location>
        <begin position="146"/>
        <end position="168"/>
    </location>
</feature>
<proteinExistence type="predicted"/>
<accession>A0A3P8UUV7</accession>
<dbReference type="InParanoid" id="A0A3P8UUV7"/>
<dbReference type="GO" id="GO:0004622">
    <property type="term" value="F:phosphatidylcholine lysophospholipase activity"/>
    <property type="evidence" value="ECO:0007669"/>
    <property type="project" value="TreeGrafter"/>
</dbReference>
<reference evidence="2 3" key="1">
    <citation type="journal article" date="2014" name="Nat. Genet.">
        <title>Whole-genome sequence of a flatfish provides insights into ZW sex chromosome evolution and adaptation to a benthic lifestyle.</title>
        <authorList>
            <person name="Chen S."/>
            <person name="Zhang G."/>
            <person name="Shao C."/>
            <person name="Huang Q."/>
            <person name="Liu G."/>
            <person name="Zhang P."/>
            <person name="Song W."/>
            <person name="An N."/>
            <person name="Chalopin D."/>
            <person name="Volff J.N."/>
            <person name="Hong Y."/>
            <person name="Li Q."/>
            <person name="Sha Z."/>
            <person name="Zhou H."/>
            <person name="Xie M."/>
            <person name="Yu Q."/>
            <person name="Liu Y."/>
            <person name="Xiang H."/>
            <person name="Wang N."/>
            <person name="Wu K."/>
            <person name="Yang C."/>
            <person name="Zhou Q."/>
            <person name="Liao X."/>
            <person name="Yang L."/>
            <person name="Hu Q."/>
            <person name="Zhang J."/>
            <person name="Meng L."/>
            <person name="Jin L."/>
            <person name="Tian Y."/>
            <person name="Lian J."/>
            <person name="Yang J."/>
            <person name="Miao G."/>
            <person name="Liu S."/>
            <person name="Liang Z."/>
            <person name="Yan F."/>
            <person name="Li Y."/>
            <person name="Sun B."/>
            <person name="Zhang H."/>
            <person name="Zhang J."/>
            <person name="Zhu Y."/>
            <person name="Du M."/>
            <person name="Zhao Y."/>
            <person name="Schartl M."/>
            <person name="Tang Q."/>
            <person name="Wang J."/>
        </authorList>
    </citation>
    <scope>NUCLEOTIDE SEQUENCE</scope>
</reference>
<name>A0A3P8UUV7_CYNSE</name>
<dbReference type="Ensembl" id="ENSCSET00000006236.1">
    <property type="protein sequence ID" value="ENSCSEP00000006167.1"/>
    <property type="gene ID" value="ENSCSEG00000003979.1"/>
</dbReference>
<keyword evidence="1" id="KW-1133">Transmembrane helix</keyword>
<dbReference type="PANTHER" id="PTHR21325:SF52">
    <property type="entry name" value="PHOSPHOLIPASE B1, MEMBRANE-ASSOCIATED"/>
    <property type="match status" value="1"/>
</dbReference>
<dbReference type="OMA" id="INHEYQV"/>
<dbReference type="GO" id="GO:0031526">
    <property type="term" value="C:brush border membrane"/>
    <property type="evidence" value="ECO:0007669"/>
    <property type="project" value="TreeGrafter"/>
</dbReference>
<organism evidence="2 3">
    <name type="scientific">Cynoglossus semilaevis</name>
    <name type="common">Tongue sole</name>
    <dbReference type="NCBI Taxonomy" id="244447"/>
    <lineage>
        <taxon>Eukaryota</taxon>
        <taxon>Metazoa</taxon>
        <taxon>Chordata</taxon>
        <taxon>Craniata</taxon>
        <taxon>Vertebrata</taxon>
        <taxon>Euteleostomi</taxon>
        <taxon>Actinopterygii</taxon>
        <taxon>Neopterygii</taxon>
        <taxon>Teleostei</taxon>
        <taxon>Neoteleostei</taxon>
        <taxon>Acanthomorphata</taxon>
        <taxon>Carangaria</taxon>
        <taxon>Pleuronectiformes</taxon>
        <taxon>Pleuronectoidei</taxon>
        <taxon>Cynoglossidae</taxon>
        <taxon>Cynoglossinae</taxon>
        <taxon>Cynoglossus</taxon>
    </lineage>
</organism>
<dbReference type="STRING" id="244447.ENSCSEP00000006167"/>
<dbReference type="GeneTree" id="ENSGT00530000063883"/>
<keyword evidence="1" id="KW-0812">Transmembrane</keyword>
<dbReference type="GO" id="GO:0006644">
    <property type="term" value="P:phospholipid metabolic process"/>
    <property type="evidence" value="ECO:0007669"/>
    <property type="project" value="TreeGrafter"/>
</dbReference>
<dbReference type="AlphaFoldDB" id="A0A3P8UUV7"/>
<reference evidence="2" key="2">
    <citation type="submission" date="2025-08" db="UniProtKB">
        <authorList>
            <consortium name="Ensembl"/>
        </authorList>
    </citation>
    <scope>IDENTIFICATION</scope>
</reference>
<evidence type="ECO:0000313" key="3">
    <source>
        <dbReference type="Proteomes" id="UP000265120"/>
    </source>
</evidence>
<dbReference type="InterPro" id="IPR038885">
    <property type="entry name" value="PLB1"/>
</dbReference>
<dbReference type="PANTHER" id="PTHR21325">
    <property type="entry name" value="PHOSPHOLIPASE B, PLB1"/>
    <property type="match status" value="1"/>
</dbReference>
<keyword evidence="3" id="KW-1185">Reference proteome</keyword>
<sequence>MLFSSRIVCPCVVLSKPNSNAVQKLEEINRNYQVGILYLVSGDRYDGKEDFAVVLQPFLHNYFVPRVGSDISFFSVDCFHISDRAHSEMAVALWNNMLEPVGRKQAFNNFTYDRSKINCPSEASPFIFTKQNSLKSPTICSSSIPVWVPVVAGIVSLLAGITVGYLFLHCRQQRSNKKVKKLEMMGTLF</sequence>